<feature type="domain" description="Ysc84 actin-binding" evidence="1">
    <location>
        <begin position="114"/>
        <end position="197"/>
    </location>
</feature>
<dbReference type="CDD" id="cd11524">
    <property type="entry name" value="SYLF"/>
    <property type="match status" value="1"/>
</dbReference>
<dbReference type="Pfam" id="PF04366">
    <property type="entry name" value="Ysc84"/>
    <property type="match status" value="1"/>
</dbReference>
<proteinExistence type="predicted"/>
<dbReference type="PATRIC" id="fig|1796491.3.peg.3569"/>
<reference evidence="2 3" key="2">
    <citation type="submission" date="2016-03" db="EMBL/GenBank/DDBJ databases">
        <title>New uncultured bacterium of the family Gallionellaceae from acid mine drainage: description and reconstruction of genome based on metagenomic analysis of microbial community.</title>
        <authorList>
            <person name="Kadnikov V."/>
            <person name="Ivasenko D."/>
            <person name="Beletsky A."/>
            <person name="Mardanov A."/>
            <person name="Danilova E."/>
            <person name="Pimenov N."/>
            <person name="Karnachuk O."/>
            <person name="Ravin N."/>
        </authorList>
    </citation>
    <scope>NUCLEOTIDE SEQUENCE [LARGE SCALE GENOMIC DNA]</scope>
    <source>
        <strain evidence="2">ShG14-8</strain>
    </source>
</reference>
<dbReference type="EMBL" id="LSLI01000181">
    <property type="protein sequence ID" value="KXS30626.1"/>
    <property type="molecule type" value="Genomic_DNA"/>
</dbReference>
<comment type="caution">
    <text evidence="2">The sequence shown here is derived from an EMBL/GenBank/DDBJ whole genome shotgun (WGS) entry which is preliminary data.</text>
</comment>
<evidence type="ECO:0000313" key="2">
    <source>
        <dbReference type="EMBL" id="KXS30626.1"/>
    </source>
</evidence>
<protein>
    <recommendedName>
        <fullName evidence="1">Ysc84 actin-binding domain-containing protein</fullName>
    </recommendedName>
</protein>
<evidence type="ECO:0000313" key="3">
    <source>
        <dbReference type="Proteomes" id="UP000070578"/>
    </source>
</evidence>
<dbReference type="Proteomes" id="UP000070578">
    <property type="component" value="Unassembled WGS sequence"/>
</dbReference>
<dbReference type="AlphaFoldDB" id="A0A139BNP5"/>
<evidence type="ECO:0000259" key="1">
    <source>
        <dbReference type="Pfam" id="PF04366"/>
    </source>
</evidence>
<accession>A0A139BNP5</accession>
<gene>
    <name evidence="2" type="ORF">AWT59_3250</name>
</gene>
<sequence length="201" mass="21706">MTVVHSFQPSEGINMNNIGNTLRNLLLGAVATFSLIGISNYAVAATTEDLNKDALQTLQTLYKSNPVAKSISERATEILVFPNIVKAGLVFGGAYGEGVLLKDSKPVDYYNSVSASFGWQAGVQSYCYVVFLMNEKAVRYLAKSKGWEIGVGPTVVVVNEGVAKNLSSTTMKDDAYAFIFDQKGLMASLSIEGTKISRINR</sequence>
<reference evidence="2 3" key="1">
    <citation type="submission" date="2016-02" db="EMBL/GenBank/DDBJ databases">
        <authorList>
            <person name="Wen L."/>
            <person name="He K."/>
            <person name="Yang H."/>
        </authorList>
    </citation>
    <scope>NUCLEOTIDE SEQUENCE [LARGE SCALE GENOMIC DNA]</scope>
    <source>
        <strain evidence="2">ShG14-8</strain>
    </source>
</reference>
<organism evidence="2 3">
    <name type="scientific">Candidatus Gallionella acididurans</name>
    <dbReference type="NCBI Taxonomy" id="1796491"/>
    <lineage>
        <taxon>Bacteria</taxon>
        <taxon>Pseudomonadati</taxon>
        <taxon>Pseudomonadota</taxon>
        <taxon>Betaproteobacteria</taxon>
        <taxon>Nitrosomonadales</taxon>
        <taxon>Gallionellaceae</taxon>
        <taxon>Gallionella</taxon>
    </lineage>
</organism>
<name>A0A139BNP5_9PROT</name>
<dbReference type="InterPro" id="IPR007461">
    <property type="entry name" value="Ysc84_actin-binding"/>
</dbReference>